<gene>
    <name evidence="3" type="primary">cheD</name>
    <name evidence="4" type="ORF">HH214_11920</name>
</gene>
<dbReference type="InterPro" id="IPR011324">
    <property type="entry name" value="Cytotoxic_necrot_fac-like_cat"/>
</dbReference>
<dbReference type="InterPro" id="IPR038592">
    <property type="entry name" value="CheD-like_sf"/>
</dbReference>
<keyword evidence="5" id="KW-1185">Reference proteome</keyword>
<comment type="catalytic activity">
    <reaction evidence="3">
        <text>L-glutaminyl-[protein] + H2O = L-glutamyl-[protein] + NH4(+)</text>
        <dbReference type="Rhea" id="RHEA:16441"/>
        <dbReference type="Rhea" id="RHEA-COMP:10207"/>
        <dbReference type="Rhea" id="RHEA-COMP:10208"/>
        <dbReference type="ChEBI" id="CHEBI:15377"/>
        <dbReference type="ChEBI" id="CHEBI:28938"/>
        <dbReference type="ChEBI" id="CHEBI:29973"/>
        <dbReference type="ChEBI" id="CHEBI:30011"/>
        <dbReference type="EC" id="3.5.1.44"/>
    </reaction>
</comment>
<keyword evidence="1 3" id="KW-0145">Chemotaxis</keyword>
<dbReference type="HAMAP" id="MF_01440">
    <property type="entry name" value="CheD"/>
    <property type="match status" value="1"/>
</dbReference>
<dbReference type="EC" id="3.5.1.44" evidence="3"/>
<sequence>MTELKKIYLLPGSVFIDELPHVIEMVLGSCIAVALWDVVLQYGSINHYMLPEWSGEGNPTYKYGSVAIPYLINKMLTLGSKRTNLQAKVFGGSVLHTTSGIFNVGQRNTQFAFNLLQQEHIPVVNQDVGGTQSRKVIFNSASGEVFVRMIQPVTSRSLNNKPKFNQ</sequence>
<keyword evidence="2 3" id="KW-0378">Hydrolase</keyword>
<evidence type="ECO:0000313" key="4">
    <source>
        <dbReference type="EMBL" id="QJD96531.1"/>
    </source>
</evidence>
<dbReference type="Pfam" id="PF03975">
    <property type="entry name" value="CheD"/>
    <property type="match status" value="1"/>
</dbReference>
<dbReference type="CDD" id="cd16352">
    <property type="entry name" value="CheD"/>
    <property type="match status" value="1"/>
</dbReference>
<comment type="similarity">
    <text evidence="3">Belongs to the CheD family.</text>
</comment>
<proteinExistence type="inferred from homology"/>
<organism evidence="4 5">
    <name type="scientific">Mucilaginibacter robiniae</name>
    <dbReference type="NCBI Taxonomy" id="2728022"/>
    <lineage>
        <taxon>Bacteria</taxon>
        <taxon>Pseudomonadati</taxon>
        <taxon>Bacteroidota</taxon>
        <taxon>Sphingobacteriia</taxon>
        <taxon>Sphingobacteriales</taxon>
        <taxon>Sphingobacteriaceae</taxon>
        <taxon>Mucilaginibacter</taxon>
    </lineage>
</organism>
<dbReference type="GO" id="GO:0050568">
    <property type="term" value="F:protein-glutamine glutaminase activity"/>
    <property type="evidence" value="ECO:0007669"/>
    <property type="project" value="UniProtKB-UniRule"/>
</dbReference>
<dbReference type="PANTHER" id="PTHR35147:SF2">
    <property type="entry name" value="CHEMORECEPTOR GLUTAMINE DEAMIDASE CHED-RELATED"/>
    <property type="match status" value="1"/>
</dbReference>
<dbReference type="PANTHER" id="PTHR35147">
    <property type="entry name" value="CHEMORECEPTOR GLUTAMINE DEAMIDASE CHED-RELATED"/>
    <property type="match status" value="1"/>
</dbReference>
<dbReference type="Gene3D" id="3.30.1330.200">
    <property type="match status" value="1"/>
</dbReference>
<dbReference type="RefSeq" id="WP_169607943.1">
    <property type="nucleotide sequence ID" value="NZ_CP051682.1"/>
</dbReference>
<dbReference type="AlphaFoldDB" id="A0A7L5E0I2"/>
<dbReference type="InterPro" id="IPR005659">
    <property type="entry name" value="Chemorcpt_Glu_NH3ase_CheD"/>
</dbReference>
<protein>
    <recommendedName>
        <fullName evidence="3">Probable chemoreceptor glutamine deamidase CheD</fullName>
        <ecNumber evidence="3">3.5.1.44</ecNumber>
    </recommendedName>
</protein>
<evidence type="ECO:0000256" key="1">
    <source>
        <dbReference type="ARBA" id="ARBA00022500"/>
    </source>
</evidence>
<dbReference type="SUPFAM" id="SSF64438">
    <property type="entry name" value="CNF1/YfiH-like putative cysteine hydrolases"/>
    <property type="match status" value="1"/>
</dbReference>
<dbReference type="EMBL" id="CP051682">
    <property type="protein sequence ID" value="QJD96531.1"/>
    <property type="molecule type" value="Genomic_DNA"/>
</dbReference>
<name>A0A7L5E0I2_9SPHI</name>
<comment type="function">
    <text evidence="3">Probably deamidates glutamine residues to glutamate on methyl-accepting chemotaxis receptors (MCPs), playing an important role in chemotaxis.</text>
</comment>
<evidence type="ECO:0000256" key="2">
    <source>
        <dbReference type="ARBA" id="ARBA00022801"/>
    </source>
</evidence>
<dbReference type="KEGG" id="mrob:HH214_11920"/>
<evidence type="ECO:0000313" key="5">
    <source>
        <dbReference type="Proteomes" id="UP000503278"/>
    </source>
</evidence>
<accession>A0A7L5E0I2</accession>
<dbReference type="GO" id="GO:0006935">
    <property type="term" value="P:chemotaxis"/>
    <property type="evidence" value="ECO:0007669"/>
    <property type="project" value="UniProtKB-UniRule"/>
</dbReference>
<reference evidence="4 5" key="1">
    <citation type="submission" date="2020-04" db="EMBL/GenBank/DDBJ databases">
        <title>Genome sequencing of novel species.</title>
        <authorList>
            <person name="Heo J."/>
            <person name="Kim S.-J."/>
            <person name="Kim J.-S."/>
            <person name="Hong S.-B."/>
            <person name="Kwon S.-W."/>
        </authorList>
    </citation>
    <scope>NUCLEOTIDE SEQUENCE [LARGE SCALE GENOMIC DNA]</scope>
    <source>
        <strain evidence="4 5">F39-2</strain>
    </source>
</reference>
<dbReference type="Proteomes" id="UP000503278">
    <property type="component" value="Chromosome"/>
</dbReference>
<evidence type="ECO:0000256" key="3">
    <source>
        <dbReference type="HAMAP-Rule" id="MF_01440"/>
    </source>
</evidence>